<dbReference type="RefSeq" id="WP_339094153.1">
    <property type="nucleotide sequence ID" value="NZ_CP149782.1"/>
</dbReference>
<dbReference type="PROSITE" id="PS51257">
    <property type="entry name" value="PROKAR_LIPOPROTEIN"/>
    <property type="match status" value="1"/>
</dbReference>
<organism evidence="2">
    <name type="scientific">Deinococcus sp. VB142</name>
    <dbReference type="NCBI Taxonomy" id="3112952"/>
    <lineage>
        <taxon>Bacteria</taxon>
        <taxon>Thermotogati</taxon>
        <taxon>Deinococcota</taxon>
        <taxon>Deinococci</taxon>
        <taxon>Deinococcales</taxon>
        <taxon>Deinococcaceae</taxon>
        <taxon>Deinococcus</taxon>
    </lineage>
</organism>
<keyword evidence="1" id="KW-0732">Signal</keyword>
<accession>A0AAU6PZP8</accession>
<name>A0AAU6PZP8_9DEIO</name>
<protein>
    <submittedName>
        <fullName evidence="2">Uncharacterized protein</fullName>
    </submittedName>
</protein>
<evidence type="ECO:0000256" key="1">
    <source>
        <dbReference type="SAM" id="SignalP"/>
    </source>
</evidence>
<proteinExistence type="predicted"/>
<dbReference type="AlphaFoldDB" id="A0AAU6PZP8"/>
<feature type="chain" id="PRO_5043851109" evidence="1">
    <location>
        <begin position="24"/>
        <end position="202"/>
    </location>
</feature>
<gene>
    <name evidence="2" type="ORF">WDJ50_08460</name>
</gene>
<sequence>MKRLSMKALLGGVVLTSALVSCGQNGSAPDLGGLPPLATGITVRFDAAPANTYLTLSTEGGEVVYQKAVSEGATSFAPDLNDWRSLSSRAAPIKLNTSVTTEPLLFLKWGMFQDKNSNGKPDDGEWLDRMTHDRVAYAEKAVKVEFDTETPAMHHVWTLNQGWTRAEHYVYRPLGSSTFQRLSRSTAAWDFWLHTATPVTSM</sequence>
<feature type="signal peptide" evidence="1">
    <location>
        <begin position="1"/>
        <end position="23"/>
    </location>
</feature>
<evidence type="ECO:0000313" key="2">
    <source>
        <dbReference type="EMBL" id="WYF43460.1"/>
    </source>
</evidence>
<reference evidence="2" key="1">
    <citation type="submission" date="2024-03" db="EMBL/GenBank/DDBJ databases">
        <title>Deinococcus weizhi sp. nov., isolated from human skin.</title>
        <authorList>
            <person name="Wei Z."/>
            <person name="Tian F."/>
            <person name="Yang C."/>
            <person name="Xin L.T."/>
            <person name="Wen Z.J."/>
            <person name="Lan K.C."/>
            <person name="Yu L."/>
            <person name="Zhe W."/>
            <person name="Dan F.D."/>
            <person name="Jun W."/>
            <person name="Rui Z."/>
            <person name="Yong X.J."/>
            <person name="Ting Y."/>
            <person name="Wei X."/>
            <person name="Xu Z.G."/>
            <person name="Xin Z."/>
            <person name="Dong F.G."/>
            <person name="Ni X.M."/>
            <person name="Zheng M.G."/>
            <person name="Chun Y."/>
            <person name="Qian W.X."/>
        </authorList>
    </citation>
    <scope>NUCLEOTIDE SEQUENCE</scope>
    <source>
        <strain evidence="2">VB142</strain>
    </source>
</reference>
<dbReference type="EMBL" id="CP149782">
    <property type="protein sequence ID" value="WYF43460.1"/>
    <property type="molecule type" value="Genomic_DNA"/>
</dbReference>